<evidence type="ECO:0000256" key="6">
    <source>
        <dbReference type="SAM" id="Phobius"/>
    </source>
</evidence>
<dbReference type="InterPro" id="IPR040177">
    <property type="entry name" value="SLC30A9"/>
</dbReference>
<evidence type="ECO:0000313" key="9">
    <source>
        <dbReference type="Proteomes" id="UP000198822"/>
    </source>
</evidence>
<dbReference type="Proteomes" id="UP000198822">
    <property type="component" value="Chromosome I"/>
</dbReference>
<dbReference type="GO" id="GO:0006829">
    <property type="term" value="P:zinc ion transport"/>
    <property type="evidence" value="ECO:0007669"/>
    <property type="project" value="InterPro"/>
</dbReference>
<evidence type="ECO:0000259" key="7">
    <source>
        <dbReference type="Pfam" id="PF01545"/>
    </source>
</evidence>
<feature type="transmembrane region" description="Helical" evidence="6">
    <location>
        <begin position="190"/>
        <end position="211"/>
    </location>
</feature>
<feature type="transmembrane region" description="Helical" evidence="6">
    <location>
        <begin position="158"/>
        <end position="184"/>
    </location>
</feature>
<feature type="transmembrane region" description="Helical" evidence="6">
    <location>
        <begin position="77"/>
        <end position="100"/>
    </location>
</feature>
<accession>A0A1G8EU24</accession>
<sequence length="320" mass="34433">MSESHGTKAVIAAFLANTGIGITKLIAWLLSGSASMLAEAIHSFADSVNQLLLLLGGRLAKRKADMEHPFGYGRERYVWAFIVALILFSVGGLFSILEGISKLQEPHELENAWIPLVVLGIAIVLESFSLRTAVVESRKVKGNAGWWRFIRTSRSPELPVILLEDVAALTGLVFAFTAVTLSVVTGDPTFDAIGTLAIGALLIVVAIILAVEMKSLLIGEGATPEDHQRILAAMNGSEDVEAVIHMKTLYLGPEELMVAAKVAFPPSANVEDVARSIDALERHVREAVPVARVIYIEPDIYVARPDIAPSTDHIVIQSGN</sequence>
<dbReference type="OrthoDB" id="9806522at2"/>
<evidence type="ECO:0000256" key="4">
    <source>
        <dbReference type="ARBA" id="ARBA00022989"/>
    </source>
</evidence>
<dbReference type="InterPro" id="IPR058533">
    <property type="entry name" value="Cation_efflux_TM"/>
</dbReference>
<dbReference type="GO" id="GO:0008324">
    <property type="term" value="F:monoatomic cation transmembrane transporter activity"/>
    <property type="evidence" value="ECO:0007669"/>
    <property type="project" value="InterPro"/>
</dbReference>
<evidence type="ECO:0000256" key="5">
    <source>
        <dbReference type="ARBA" id="ARBA00023136"/>
    </source>
</evidence>
<dbReference type="InterPro" id="IPR027469">
    <property type="entry name" value="Cation_efflux_TMD_sf"/>
</dbReference>
<dbReference type="AlphaFoldDB" id="A0A1G8EU24"/>
<feature type="domain" description="Cation efflux protein transmembrane" evidence="7">
    <location>
        <begin position="10"/>
        <end position="217"/>
    </location>
</feature>
<dbReference type="PANTHER" id="PTHR13414:SF9">
    <property type="entry name" value="PROTON-COUPLED ZINC ANTIPORTER SLC30A9, MITOCHONDRIAL"/>
    <property type="match status" value="1"/>
</dbReference>
<dbReference type="NCBIfam" id="TIGR01297">
    <property type="entry name" value="CDF"/>
    <property type="match status" value="1"/>
</dbReference>
<comment type="subcellular location">
    <subcellularLocation>
        <location evidence="1">Membrane</location>
        <topology evidence="1">Multi-pass membrane protein</topology>
    </subcellularLocation>
</comment>
<name>A0A1G8EU24_9MICO</name>
<feature type="transmembrane region" description="Helical" evidence="6">
    <location>
        <begin position="9"/>
        <end position="30"/>
    </location>
</feature>
<gene>
    <name evidence="8" type="ORF">SAMN04489720_2189</name>
</gene>
<dbReference type="Gene3D" id="3.30.70.1350">
    <property type="entry name" value="Cation efflux protein, cytoplasmic domain"/>
    <property type="match status" value="1"/>
</dbReference>
<dbReference type="GO" id="GO:0016020">
    <property type="term" value="C:membrane"/>
    <property type="evidence" value="ECO:0007669"/>
    <property type="project" value="UniProtKB-SubCell"/>
</dbReference>
<dbReference type="PANTHER" id="PTHR13414">
    <property type="entry name" value="HUEL-CATION TRANSPORTER"/>
    <property type="match status" value="1"/>
</dbReference>
<organism evidence="8 9">
    <name type="scientific">Agrococcus jejuensis</name>
    <dbReference type="NCBI Taxonomy" id="399736"/>
    <lineage>
        <taxon>Bacteria</taxon>
        <taxon>Bacillati</taxon>
        <taxon>Actinomycetota</taxon>
        <taxon>Actinomycetes</taxon>
        <taxon>Micrococcales</taxon>
        <taxon>Microbacteriaceae</taxon>
        <taxon>Agrococcus</taxon>
    </lineage>
</organism>
<reference evidence="9" key="1">
    <citation type="submission" date="2016-10" db="EMBL/GenBank/DDBJ databases">
        <authorList>
            <person name="Varghese N."/>
            <person name="Submissions S."/>
        </authorList>
    </citation>
    <scope>NUCLEOTIDE SEQUENCE [LARGE SCALE GENOMIC DNA]</scope>
    <source>
        <strain evidence="9">DSM 22002</strain>
    </source>
</reference>
<dbReference type="EMBL" id="LT629695">
    <property type="protein sequence ID" value="SDH73335.1"/>
    <property type="molecule type" value="Genomic_DNA"/>
</dbReference>
<dbReference type="SUPFAM" id="SSF160240">
    <property type="entry name" value="Cation efflux protein cytoplasmic domain-like"/>
    <property type="match status" value="1"/>
</dbReference>
<evidence type="ECO:0000256" key="1">
    <source>
        <dbReference type="ARBA" id="ARBA00004141"/>
    </source>
</evidence>
<evidence type="ECO:0000256" key="3">
    <source>
        <dbReference type="ARBA" id="ARBA00022692"/>
    </source>
</evidence>
<keyword evidence="5 6" id="KW-0472">Membrane</keyword>
<dbReference type="SUPFAM" id="SSF161111">
    <property type="entry name" value="Cation efflux protein transmembrane domain-like"/>
    <property type="match status" value="1"/>
</dbReference>
<keyword evidence="3 6" id="KW-0812">Transmembrane</keyword>
<keyword evidence="9" id="KW-1185">Reference proteome</keyword>
<dbReference type="InterPro" id="IPR002524">
    <property type="entry name" value="Cation_efflux"/>
</dbReference>
<keyword evidence="2" id="KW-0813">Transport</keyword>
<feature type="transmembrane region" description="Helical" evidence="6">
    <location>
        <begin position="112"/>
        <end position="130"/>
    </location>
</feature>
<dbReference type="RefSeq" id="WP_092504959.1">
    <property type="nucleotide sequence ID" value="NZ_LT629695.1"/>
</dbReference>
<dbReference type="Pfam" id="PF01545">
    <property type="entry name" value="Cation_efflux"/>
    <property type="match status" value="1"/>
</dbReference>
<protein>
    <submittedName>
        <fullName evidence="8">Cation diffusion facilitator family transporter</fullName>
    </submittedName>
</protein>
<dbReference type="Gene3D" id="1.20.1510.10">
    <property type="entry name" value="Cation efflux protein transmembrane domain"/>
    <property type="match status" value="1"/>
</dbReference>
<evidence type="ECO:0000313" key="8">
    <source>
        <dbReference type="EMBL" id="SDH73335.1"/>
    </source>
</evidence>
<dbReference type="InterPro" id="IPR036837">
    <property type="entry name" value="Cation_efflux_CTD_sf"/>
</dbReference>
<keyword evidence="4 6" id="KW-1133">Transmembrane helix</keyword>
<proteinExistence type="predicted"/>
<dbReference type="STRING" id="399736.SAMN04489720_2189"/>
<evidence type="ECO:0000256" key="2">
    <source>
        <dbReference type="ARBA" id="ARBA00022448"/>
    </source>
</evidence>